<dbReference type="PANTHER" id="PTHR10696:SF56">
    <property type="entry name" value="TAUD_TFDA-LIKE DOMAIN-CONTAINING PROTEIN"/>
    <property type="match status" value="1"/>
</dbReference>
<dbReference type="Proteomes" id="UP000035352">
    <property type="component" value="Chromosome"/>
</dbReference>
<proteinExistence type="predicted"/>
<dbReference type="AlphaFoldDB" id="A0A0G3BJB5"/>
<dbReference type="PATRIC" id="fig|413882.6.peg.2898"/>
<keyword evidence="5" id="KW-0223">Dioxygenase</keyword>
<dbReference type="InterPro" id="IPR050411">
    <property type="entry name" value="AlphaKG_dependent_hydroxylases"/>
</dbReference>
<name>A0A0G3BJB5_9BURK</name>
<dbReference type="Gene3D" id="3.60.130.10">
    <property type="entry name" value="Clavaminate synthase-like"/>
    <property type="match status" value="1"/>
</dbReference>
<organism evidence="5 6">
    <name type="scientific">Caldimonas brevitalea</name>
    <dbReference type="NCBI Taxonomy" id="413882"/>
    <lineage>
        <taxon>Bacteria</taxon>
        <taxon>Pseudomonadati</taxon>
        <taxon>Pseudomonadota</taxon>
        <taxon>Betaproteobacteria</taxon>
        <taxon>Burkholderiales</taxon>
        <taxon>Sphaerotilaceae</taxon>
        <taxon>Caldimonas</taxon>
    </lineage>
</organism>
<dbReference type="EMBL" id="CP011371">
    <property type="protein sequence ID" value="AKJ29467.1"/>
    <property type="molecule type" value="Genomic_DNA"/>
</dbReference>
<dbReference type="SUPFAM" id="SSF51197">
    <property type="entry name" value="Clavaminate synthase-like"/>
    <property type="match status" value="1"/>
</dbReference>
<evidence type="ECO:0000256" key="1">
    <source>
        <dbReference type="ARBA" id="ARBA00001954"/>
    </source>
</evidence>
<sequence>MSDPSSAPARRPGLGGVRRQAVAHGTQDLVHMAPLREGQTMPLLCEPVLPGVDLVAWARERRAEIETLLLRHGALLWRGFDVDGVAGFHEAVGALSDGALQYQFRASPRTQVDAERHVYTSTDYPAAESIFPHNEHSYSPVFPRKIFFYCDITPGEGGETPIGDTRSVLQRIPPEILERFKRRRILYVRNYGDGFGLPWQTVFQTTDRATVEDYCRQQGIVPEWKSGDRLRTRQVGPALVRHPVNGEAVWFNHGTFFHATTLPASARDTLMAEYGPEDLPQNTFYGDGAPIEPEVVELLRGLYLGSMTSFPWQRGDVLMLDNLLALHGRNPFRGPRRILTAMAEPMRAADVAWTDHLTEQA</sequence>
<evidence type="ECO:0000259" key="4">
    <source>
        <dbReference type="Pfam" id="PF02668"/>
    </source>
</evidence>
<protein>
    <submittedName>
        <fullName evidence="5">Taurine catabolism dioxygenase TauD</fullName>
    </submittedName>
</protein>
<dbReference type="RefSeq" id="WP_047195078.1">
    <property type="nucleotide sequence ID" value="NZ_CP011371.1"/>
</dbReference>
<feature type="domain" description="TauD/TfdA-like" evidence="4">
    <location>
        <begin position="51"/>
        <end position="339"/>
    </location>
</feature>
<dbReference type="InterPro" id="IPR003819">
    <property type="entry name" value="TauD/TfdA-like"/>
</dbReference>
<evidence type="ECO:0000256" key="2">
    <source>
        <dbReference type="ARBA" id="ARBA00023002"/>
    </source>
</evidence>
<dbReference type="OrthoDB" id="9769888at2"/>
<dbReference type="PANTHER" id="PTHR10696">
    <property type="entry name" value="GAMMA-BUTYROBETAINE HYDROXYLASE-RELATED"/>
    <property type="match status" value="1"/>
</dbReference>
<dbReference type="GO" id="GO:0017000">
    <property type="term" value="P:antibiotic biosynthetic process"/>
    <property type="evidence" value="ECO:0007669"/>
    <property type="project" value="UniProtKB-KW"/>
</dbReference>
<comment type="cofactor">
    <cofactor evidence="1">
        <name>Fe(2+)</name>
        <dbReference type="ChEBI" id="CHEBI:29033"/>
    </cofactor>
</comment>
<keyword evidence="2" id="KW-0560">Oxidoreductase</keyword>
<dbReference type="KEGG" id="pbh:AAW51_2776"/>
<accession>A0A0G3BJB5</accession>
<evidence type="ECO:0000313" key="5">
    <source>
        <dbReference type="EMBL" id="AKJ29467.1"/>
    </source>
</evidence>
<dbReference type="STRING" id="413882.AAW51_2776"/>
<reference evidence="5 6" key="1">
    <citation type="submission" date="2015-05" db="EMBL/GenBank/DDBJ databases">
        <authorList>
            <person name="Tang B."/>
            <person name="Yu Y."/>
        </authorList>
    </citation>
    <scope>NUCLEOTIDE SEQUENCE [LARGE SCALE GENOMIC DNA]</scope>
    <source>
        <strain evidence="5 6">DSM 7029</strain>
    </source>
</reference>
<evidence type="ECO:0000313" key="6">
    <source>
        <dbReference type="Proteomes" id="UP000035352"/>
    </source>
</evidence>
<keyword evidence="3" id="KW-0045">Antibiotic biosynthesis</keyword>
<dbReference type="Pfam" id="PF02668">
    <property type="entry name" value="TauD"/>
    <property type="match status" value="1"/>
</dbReference>
<dbReference type="GO" id="GO:0016706">
    <property type="term" value="F:2-oxoglutarate-dependent dioxygenase activity"/>
    <property type="evidence" value="ECO:0007669"/>
    <property type="project" value="UniProtKB-ARBA"/>
</dbReference>
<gene>
    <name evidence="5" type="ORF">AAW51_2776</name>
</gene>
<keyword evidence="6" id="KW-1185">Reference proteome</keyword>
<evidence type="ECO:0000256" key="3">
    <source>
        <dbReference type="ARBA" id="ARBA00023194"/>
    </source>
</evidence>
<dbReference type="InterPro" id="IPR042098">
    <property type="entry name" value="TauD-like_sf"/>
</dbReference>